<dbReference type="Proteomes" id="UP000318431">
    <property type="component" value="Unassembled WGS sequence"/>
</dbReference>
<dbReference type="SUPFAM" id="SSF53822">
    <property type="entry name" value="Periplasmic binding protein-like I"/>
    <property type="match status" value="1"/>
</dbReference>
<evidence type="ECO:0000259" key="4">
    <source>
        <dbReference type="Pfam" id="PF13458"/>
    </source>
</evidence>
<feature type="signal peptide" evidence="3">
    <location>
        <begin position="1"/>
        <end position="34"/>
    </location>
</feature>
<dbReference type="EMBL" id="VLLB01000005">
    <property type="protein sequence ID" value="TWI64389.1"/>
    <property type="molecule type" value="Genomic_DNA"/>
</dbReference>
<name>A0A562R5N9_9BURK</name>
<reference evidence="5 6" key="1">
    <citation type="journal article" date="2015" name="Stand. Genomic Sci.">
        <title>Genomic Encyclopedia of Bacterial and Archaeal Type Strains, Phase III: the genomes of soil and plant-associated and newly described type strains.</title>
        <authorList>
            <person name="Whitman W.B."/>
            <person name="Woyke T."/>
            <person name="Klenk H.P."/>
            <person name="Zhou Y."/>
            <person name="Lilburn T.G."/>
            <person name="Beck B.J."/>
            <person name="De Vos P."/>
            <person name="Vandamme P."/>
            <person name="Eisen J.A."/>
            <person name="Garrity G."/>
            <person name="Hugenholtz P."/>
            <person name="Kyrpides N.C."/>
        </authorList>
    </citation>
    <scope>NUCLEOTIDE SEQUENCE [LARGE SCALE GENOMIC DNA]</scope>
    <source>
        <strain evidence="5 6">CGMCC 1.10822</strain>
    </source>
</reference>
<dbReference type="InterPro" id="IPR028081">
    <property type="entry name" value="Leu-bd"/>
</dbReference>
<evidence type="ECO:0000256" key="2">
    <source>
        <dbReference type="ARBA" id="ARBA00022729"/>
    </source>
</evidence>
<keyword evidence="6" id="KW-1185">Reference proteome</keyword>
<dbReference type="OrthoDB" id="9783240at2"/>
<feature type="chain" id="PRO_5022094452" evidence="3">
    <location>
        <begin position="35"/>
        <end position="387"/>
    </location>
</feature>
<feature type="domain" description="Leucine-binding protein" evidence="4">
    <location>
        <begin position="39"/>
        <end position="379"/>
    </location>
</feature>
<keyword evidence="2 3" id="KW-0732">Signal</keyword>
<comment type="caution">
    <text evidence="5">The sequence shown here is derived from an EMBL/GenBank/DDBJ whole genome shotgun (WGS) entry which is preliminary data.</text>
</comment>
<dbReference type="PANTHER" id="PTHR47151">
    <property type="entry name" value="LEU/ILE/VAL-BINDING ABC TRANSPORTER SUBUNIT"/>
    <property type="match status" value="1"/>
</dbReference>
<gene>
    <name evidence="5" type="ORF">IP91_03159</name>
</gene>
<dbReference type="CDD" id="cd06342">
    <property type="entry name" value="PBP1_ABC_LIVBP-like"/>
    <property type="match status" value="1"/>
</dbReference>
<evidence type="ECO:0000313" key="5">
    <source>
        <dbReference type="EMBL" id="TWI64389.1"/>
    </source>
</evidence>
<accession>A0A562R5N9</accession>
<evidence type="ECO:0000256" key="1">
    <source>
        <dbReference type="ARBA" id="ARBA00010062"/>
    </source>
</evidence>
<dbReference type="PANTHER" id="PTHR47151:SF2">
    <property type="entry name" value="AMINO ACID BINDING PROTEIN"/>
    <property type="match status" value="1"/>
</dbReference>
<organism evidence="5 6">
    <name type="scientific">Pseudoduganella lurida</name>
    <dbReference type="NCBI Taxonomy" id="1036180"/>
    <lineage>
        <taxon>Bacteria</taxon>
        <taxon>Pseudomonadati</taxon>
        <taxon>Pseudomonadota</taxon>
        <taxon>Betaproteobacteria</taxon>
        <taxon>Burkholderiales</taxon>
        <taxon>Oxalobacteraceae</taxon>
        <taxon>Telluria group</taxon>
        <taxon>Pseudoduganella</taxon>
    </lineage>
</organism>
<dbReference type="AlphaFoldDB" id="A0A562R5N9"/>
<evidence type="ECO:0000256" key="3">
    <source>
        <dbReference type="SAM" id="SignalP"/>
    </source>
</evidence>
<dbReference type="RefSeq" id="WP_145650043.1">
    <property type="nucleotide sequence ID" value="NZ_VLLB01000005.1"/>
</dbReference>
<dbReference type="Pfam" id="PF13458">
    <property type="entry name" value="Peripla_BP_6"/>
    <property type="match status" value="1"/>
</dbReference>
<dbReference type="Gene3D" id="3.40.50.2300">
    <property type="match status" value="2"/>
</dbReference>
<sequence>MNNQKNQHHCLRTVLAGLGAIALASSTLASSALAQETVVKIGHSGPLSGAQAFSGKDNENGARLALEDLNAKPVTVGGKKIRFELVSEDDQGDPKAGVAVAQKLADGGVKYVVGPYNSGVAIPSSRVYAGSGVVVASVASNPKLTQQGYKNLFRVNASDTQLGSKMALYAARELKLKTVAVIDDRTAFGQGLAAEFKKSARAAGMNVVAHEYTTDKAVDFTAILTTLKSKNVEAIFFGGYAPQGGPMARQIRQLGINAKLLGGDTICTSEMGKLGGDAVGANVLCSQGGALLDKAASGPAFKARFKKRFNAEPDVYAASYYDAANLFAQAMQKTNSLDPAKVGAAISAGTYQGVAGTYAFDAKGDMKSSPVTIFSFKGGQPVAITSY</sequence>
<dbReference type="InterPro" id="IPR028082">
    <property type="entry name" value="Peripla_BP_I"/>
</dbReference>
<protein>
    <submittedName>
        <fullName evidence="5">ABC-type branched-subunit amino acid transport system substrate-binding protein</fullName>
    </submittedName>
</protein>
<comment type="similarity">
    <text evidence="1">Belongs to the leucine-binding protein family.</text>
</comment>
<proteinExistence type="inferred from homology"/>
<evidence type="ECO:0000313" key="6">
    <source>
        <dbReference type="Proteomes" id="UP000318431"/>
    </source>
</evidence>